<dbReference type="AlphaFoldDB" id="A0A2N3Q0L6"/>
<evidence type="ECO:0000259" key="2">
    <source>
        <dbReference type="Pfam" id="PF13590"/>
    </source>
</evidence>
<keyword evidence="1" id="KW-0732">Signal</keyword>
<evidence type="ECO:0000256" key="1">
    <source>
        <dbReference type="SAM" id="SignalP"/>
    </source>
</evidence>
<keyword evidence="4" id="KW-1185">Reference proteome</keyword>
<reference evidence="4" key="1">
    <citation type="submission" date="2017-12" db="EMBL/GenBank/DDBJ databases">
        <title>Draft genome sequence of Telmatospirillum siberiense 26-4b1T, an acidotolerant peatland alphaproteobacterium potentially involved in sulfur cycling.</title>
        <authorList>
            <person name="Hausmann B."/>
            <person name="Pjevac P."/>
            <person name="Schreck K."/>
            <person name="Herbold C.W."/>
            <person name="Daims H."/>
            <person name="Wagner M."/>
            <person name="Pester M."/>
            <person name="Loy A."/>
        </authorList>
    </citation>
    <scope>NUCLEOTIDE SEQUENCE [LARGE SCALE GENOMIC DNA]</scope>
    <source>
        <strain evidence="4">26-4b1</strain>
    </source>
</reference>
<organism evidence="3 4">
    <name type="scientific">Telmatospirillum siberiense</name>
    <dbReference type="NCBI Taxonomy" id="382514"/>
    <lineage>
        <taxon>Bacteria</taxon>
        <taxon>Pseudomonadati</taxon>
        <taxon>Pseudomonadota</taxon>
        <taxon>Alphaproteobacteria</taxon>
        <taxon>Rhodospirillales</taxon>
        <taxon>Rhodospirillaceae</taxon>
        <taxon>Telmatospirillum</taxon>
    </lineage>
</organism>
<dbReference type="OrthoDB" id="7501218at2"/>
<feature type="signal peptide" evidence="1">
    <location>
        <begin position="1"/>
        <end position="22"/>
    </location>
</feature>
<name>A0A2N3Q0L6_9PROT</name>
<accession>A0A2N3Q0L6</accession>
<protein>
    <recommendedName>
        <fullName evidence="2">DUF4136 domain-containing protein</fullName>
    </recommendedName>
</protein>
<evidence type="ECO:0000313" key="3">
    <source>
        <dbReference type="EMBL" id="PKU26200.1"/>
    </source>
</evidence>
<dbReference type="Proteomes" id="UP000233293">
    <property type="component" value="Unassembled WGS sequence"/>
</dbReference>
<dbReference type="RefSeq" id="WP_101249161.1">
    <property type="nucleotide sequence ID" value="NZ_PIUM01000002.1"/>
</dbReference>
<sequence>MKRLLVSCVLMIFLGACQPSLRADVTRFYSLPPVAFGQSFAIAPDPAQASDLEFQHNSTLLSGALQAKGFYSATAYAEADLIAVLHYGNVGSHTEIYTEPGGPGWGRPGWGWRPYPPEVASYTYYSQFVDVALFDGPAWRSGERRMLYQGRALTESGARDLNVSMPYLLRALFLDFPGLNGQTVRVVVPLDDRP</sequence>
<feature type="chain" id="PRO_5014600114" description="DUF4136 domain-containing protein" evidence="1">
    <location>
        <begin position="23"/>
        <end position="194"/>
    </location>
</feature>
<dbReference type="PROSITE" id="PS51257">
    <property type="entry name" value="PROKAR_LIPOPROTEIN"/>
    <property type="match status" value="1"/>
</dbReference>
<dbReference type="EMBL" id="PIUM01000002">
    <property type="protein sequence ID" value="PKU26200.1"/>
    <property type="molecule type" value="Genomic_DNA"/>
</dbReference>
<evidence type="ECO:0000313" key="4">
    <source>
        <dbReference type="Proteomes" id="UP000233293"/>
    </source>
</evidence>
<feature type="domain" description="DUF4136" evidence="2">
    <location>
        <begin position="38"/>
        <end position="178"/>
    </location>
</feature>
<dbReference type="InterPro" id="IPR025411">
    <property type="entry name" value="DUF4136"/>
</dbReference>
<dbReference type="Pfam" id="PF13590">
    <property type="entry name" value="DUF4136"/>
    <property type="match status" value="1"/>
</dbReference>
<proteinExistence type="predicted"/>
<comment type="caution">
    <text evidence="3">The sequence shown here is derived from an EMBL/GenBank/DDBJ whole genome shotgun (WGS) entry which is preliminary data.</text>
</comment>
<gene>
    <name evidence="3" type="ORF">CWS72_03505</name>
</gene>